<dbReference type="GO" id="GO:0004445">
    <property type="term" value="F:inositol-polyphosphate 5-phosphatase activity"/>
    <property type="evidence" value="ECO:0007669"/>
    <property type="project" value="InterPro"/>
</dbReference>
<proteinExistence type="inferred from homology"/>
<evidence type="ECO:0000313" key="4">
    <source>
        <dbReference type="EMBL" id="GJN29244.1"/>
    </source>
</evidence>
<evidence type="ECO:0000313" key="5">
    <source>
        <dbReference type="Proteomes" id="UP001054889"/>
    </source>
</evidence>
<comment type="similarity">
    <text evidence="1">Belongs to the inositol polyphosphate 5-phosphatase family.</text>
</comment>
<dbReference type="SUPFAM" id="SSF56219">
    <property type="entry name" value="DNase I-like"/>
    <property type="match status" value="1"/>
</dbReference>
<dbReference type="InterPro" id="IPR045849">
    <property type="entry name" value="IP5P_plant"/>
</dbReference>
<dbReference type="GO" id="GO:0046856">
    <property type="term" value="P:phosphatidylinositol dephosphorylation"/>
    <property type="evidence" value="ECO:0007669"/>
    <property type="project" value="InterPro"/>
</dbReference>
<dbReference type="InterPro" id="IPR036691">
    <property type="entry name" value="Endo/exonu/phosph_ase_sf"/>
</dbReference>
<dbReference type="Pfam" id="PF22669">
    <property type="entry name" value="Exo_endo_phos2"/>
    <property type="match status" value="1"/>
</dbReference>
<feature type="domain" description="Inositol polyphosphate-related phosphatase" evidence="3">
    <location>
        <begin position="2"/>
        <end position="115"/>
    </location>
</feature>
<dbReference type="PANTHER" id="PTHR45666:SF19">
    <property type="entry name" value="OS06G0222900 PROTEIN"/>
    <property type="match status" value="1"/>
</dbReference>
<dbReference type="InterPro" id="IPR000300">
    <property type="entry name" value="IPPc"/>
</dbReference>
<comment type="caution">
    <text evidence="4">The sequence shown here is derived from an EMBL/GenBank/DDBJ whole genome shotgun (WGS) entry which is preliminary data.</text>
</comment>
<dbReference type="EMBL" id="BQKI01000081">
    <property type="protein sequence ID" value="GJN29244.1"/>
    <property type="molecule type" value="Genomic_DNA"/>
</dbReference>
<dbReference type="Gene3D" id="3.60.10.10">
    <property type="entry name" value="Endonuclease/exonuclease/phosphatase"/>
    <property type="match status" value="1"/>
</dbReference>
<evidence type="ECO:0000259" key="3">
    <source>
        <dbReference type="Pfam" id="PF22669"/>
    </source>
</evidence>
<keyword evidence="2" id="KW-0378">Hydrolase</keyword>
<name>A0AAV5F0N0_ELECO</name>
<accession>A0AAV5F0N0</accession>
<protein>
    <recommendedName>
        <fullName evidence="3">Inositol polyphosphate-related phosphatase domain-containing protein</fullName>
    </recommendedName>
</protein>
<reference evidence="4" key="2">
    <citation type="submission" date="2021-12" db="EMBL/GenBank/DDBJ databases">
        <title>Resequencing data analysis of finger millet.</title>
        <authorList>
            <person name="Hatakeyama M."/>
            <person name="Aluri S."/>
            <person name="Balachadran M.T."/>
            <person name="Sivarajan S.R."/>
            <person name="Poveda L."/>
            <person name="Shimizu-Inatsugi R."/>
            <person name="Schlapbach R."/>
            <person name="Sreeman S.M."/>
            <person name="Shimizu K.K."/>
        </authorList>
    </citation>
    <scope>NUCLEOTIDE SEQUENCE</scope>
</reference>
<dbReference type="GO" id="GO:0004439">
    <property type="term" value="F:phosphatidylinositol-4,5-bisphosphate 5-phosphatase activity"/>
    <property type="evidence" value="ECO:0007669"/>
    <property type="project" value="TreeGrafter"/>
</dbReference>
<sequence>MIWLGDLNYRMSLSYEDTRTLLEENDWDALLEKDQLIIEREAGRVFRGWKEGKISFAPTYKYTHNSDAYAGETVKSKKKRRTPAWCDRILWNGDGIEQLQYLRGESRFSDHRPVCGVFAIEVDADNVSSKIKRGYYSVTSRMGNDKPALTQGMSSVSPRHRVSTLHRQVTVTDRGEKIVRLFIHSISGH</sequence>
<reference evidence="4" key="1">
    <citation type="journal article" date="2018" name="DNA Res.">
        <title>Multiple hybrid de novo genome assembly of finger millet, an orphan allotetraploid crop.</title>
        <authorList>
            <person name="Hatakeyama M."/>
            <person name="Aluri S."/>
            <person name="Balachadran M.T."/>
            <person name="Sivarajan S.R."/>
            <person name="Patrignani A."/>
            <person name="Gruter S."/>
            <person name="Poveda L."/>
            <person name="Shimizu-Inatsugi R."/>
            <person name="Baeten J."/>
            <person name="Francoijs K.J."/>
            <person name="Nataraja K.N."/>
            <person name="Reddy Y.A.N."/>
            <person name="Phadnis S."/>
            <person name="Ravikumar R.L."/>
            <person name="Schlapbach R."/>
            <person name="Sreeman S.M."/>
            <person name="Shimizu K.K."/>
        </authorList>
    </citation>
    <scope>NUCLEOTIDE SEQUENCE</scope>
</reference>
<dbReference type="Proteomes" id="UP001054889">
    <property type="component" value="Unassembled WGS sequence"/>
</dbReference>
<dbReference type="GO" id="GO:0034485">
    <property type="term" value="F:phosphatidylinositol-3,4,5-trisphosphate 5-phosphatase activity"/>
    <property type="evidence" value="ECO:0007669"/>
    <property type="project" value="TreeGrafter"/>
</dbReference>
<dbReference type="PANTHER" id="PTHR45666">
    <property type="entry name" value="TYPE IV INOSITOL POLYPHOSPHATE 5-PHOSPHATASE 9"/>
    <property type="match status" value="1"/>
</dbReference>
<evidence type="ECO:0000256" key="2">
    <source>
        <dbReference type="ARBA" id="ARBA00022801"/>
    </source>
</evidence>
<keyword evidence="5" id="KW-1185">Reference proteome</keyword>
<dbReference type="AlphaFoldDB" id="A0AAV5F0N0"/>
<gene>
    <name evidence="4" type="primary">gb17449</name>
    <name evidence="4" type="ORF">PR202_gb17449</name>
</gene>
<evidence type="ECO:0000256" key="1">
    <source>
        <dbReference type="ARBA" id="ARBA00010768"/>
    </source>
</evidence>
<organism evidence="4 5">
    <name type="scientific">Eleusine coracana subsp. coracana</name>
    <dbReference type="NCBI Taxonomy" id="191504"/>
    <lineage>
        <taxon>Eukaryota</taxon>
        <taxon>Viridiplantae</taxon>
        <taxon>Streptophyta</taxon>
        <taxon>Embryophyta</taxon>
        <taxon>Tracheophyta</taxon>
        <taxon>Spermatophyta</taxon>
        <taxon>Magnoliopsida</taxon>
        <taxon>Liliopsida</taxon>
        <taxon>Poales</taxon>
        <taxon>Poaceae</taxon>
        <taxon>PACMAD clade</taxon>
        <taxon>Chloridoideae</taxon>
        <taxon>Cynodonteae</taxon>
        <taxon>Eleusininae</taxon>
        <taxon>Eleusine</taxon>
    </lineage>
</organism>